<dbReference type="KEGG" id="taa:NMY3_01806"/>
<evidence type="ECO:0000256" key="1">
    <source>
        <dbReference type="SAM" id="Phobius"/>
    </source>
</evidence>
<keyword evidence="1" id="KW-0812">Transmembrane</keyword>
<keyword evidence="2" id="KW-0012">Acyltransferase</keyword>
<dbReference type="SUPFAM" id="SSF51161">
    <property type="entry name" value="Trimeric LpxA-like enzymes"/>
    <property type="match status" value="1"/>
</dbReference>
<keyword evidence="1" id="KW-1133">Transmembrane helix</keyword>
<name>A0A654M0I4_9ARCH</name>
<dbReference type="RefSeq" id="WP_196818358.1">
    <property type="nucleotide sequence ID" value="NZ_CP012850.1"/>
</dbReference>
<protein>
    <submittedName>
        <fullName evidence="2">UDP-3-O-(3-hydroxymyristoyl) glucosamine N-acyltransferase</fullName>
    </submittedName>
</protein>
<organism evidence="2 3">
    <name type="scientific">Candidatus Nitrosocosmicus oleophilus</name>
    <dbReference type="NCBI Taxonomy" id="1353260"/>
    <lineage>
        <taxon>Archaea</taxon>
        <taxon>Nitrososphaerota</taxon>
        <taxon>Nitrososphaeria</taxon>
        <taxon>Nitrososphaerales</taxon>
        <taxon>Nitrososphaeraceae</taxon>
        <taxon>Candidatus Nitrosocosmicus</taxon>
    </lineage>
</organism>
<dbReference type="EMBL" id="CP012850">
    <property type="protein sequence ID" value="ALI36009.1"/>
    <property type="molecule type" value="Genomic_DNA"/>
</dbReference>
<dbReference type="Gene3D" id="2.160.10.10">
    <property type="entry name" value="Hexapeptide repeat proteins"/>
    <property type="match status" value="1"/>
</dbReference>
<keyword evidence="3" id="KW-1185">Reference proteome</keyword>
<reference evidence="3" key="1">
    <citation type="submission" date="2015-10" db="EMBL/GenBank/DDBJ databases">
        <title>Niche specialization of a soil ammonia-oxidizing archaeon, Candidatus Nitrosocosmicus oleophilus.</title>
        <authorList>
            <person name="Jung M.-Y."/>
            <person name="Rhee S.-K."/>
        </authorList>
    </citation>
    <scope>NUCLEOTIDE SEQUENCE [LARGE SCALE GENOMIC DNA]</scope>
    <source>
        <strain evidence="3">MY3</strain>
    </source>
</reference>
<dbReference type="PANTHER" id="PTHR43360">
    <property type="entry name" value="CARBON DIOXIDE CONCENTRATING MECHANISM PROTEIN CCMM"/>
    <property type="match status" value="1"/>
</dbReference>
<gene>
    <name evidence="2" type="ORF">NMY3_01806</name>
</gene>
<dbReference type="Proteomes" id="UP000058925">
    <property type="component" value="Chromosome"/>
</dbReference>
<feature type="transmembrane region" description="Helical" evidence="1">
    <location>
        <begin position="6"/>
        <end position="25"/>
    </location>
</feature>
<evidence type="ECO:0000313" key="2">
    <source>
        <dbReference type="EMBL" id="ALI36009.1"/>
    </source>
</evidence>
<dbReference type="PANTHER" id="PTHR43360:SF1">
    <property type="entry name" value="CARBOXYSOME ASSEMBLY PROTEIN CCMM"/>
    <property type="match status" value="1"/>
</dbReference>
<evidence type="ECO:0000313" key="3">
    <source>
        <dbReference type="Proteomes" id="UP000058925"/>
    </source>
</evidence>
<dbReference type="InterPro" id="IPR052265">
    <property type="entry name" value="Gamma-CA"/>
</dbReference>
<dbReference type="AlphaFoldDB" id="A0A654M0I4"/>
<keyword evidence="2" id="KW-0808">Transferase</keyword>
<dbReference type="InterPro" id="IPR011004">
    <property type="entry name" value="Trimer_LpxA-like_sf"/>
</dbReference>
<sequence length="290" mass="30873">MDRKNYQLLTGIIAIAGIAILMTIIPQSYGQGNVSQPQQGEQVAPNSSQQWPNIHENVITDFNSNVTSPSIQGSAFIHPFAVVIGNCYIGQNVLVAPTAVCRGDEGTPLYIGPFSNMQDGVVIHGLETTVDDNNLDDRRFASNGDRLLGNDTRFDDGYSVYVGENVSLAHGVLIHGPAYVGNNTFVGMESLVFDAKLGNDVAVGVSSTITGGVEVADDKFVPPGSVITTQEEADALPERVGSAYENINTAVVHVNEKLAEGYGELGLEMPSASERENVMEGGMLETSRTP</sequence>
<dbReference type="GeneID" id="60421804"/>
<proteinExistence type="predicted"/>
<keyword evidence="1" id="KW-0472">Membrane</keyword>
<dbReference type="OrthoDB" id="10940at2157"/>
<accession>A0A654M0I4</accession>
<dbReference type="GO" id="GO:0016746">
    <property type="term" value="F:acyltransferase activity"/>
    <property type="evidence" value="ECO:0007669"/>
    <property type="project" value="UniProtKB-KW"/>
</dbReference>